<proteinExistence type="predicted"/>
<dbReference type="PANTHER" id="PTHR39157">
    <property type="entry name" value="INTEGRAL MEMBRANE PROTEIN-RELATED"/>
    <property type="match status" value="1"/>
</dbReference>
<dbReference type="OrthoDB" id="26941at2"/>
<evidence type="ECO:0000313" key="7">
    <source>
        <dbReference type="Proteomes" id="UP000242712"/>
    </source>
</evidence>
<keyword evidence="7" id="KW-1185">Reference proteome</keyword>
<feature type="transmembrane region" description="Helical" evidence="5">
    <location>
        <begin position="76"/>
        <end position="97"/>
    </location>
</feature>
<evidence type="ECO:0000256" key="3">
    <source>
        <dbReference type="ARBA" id="ARBA00022989"/>
    </source>
</evidence>
<reference evidence="6 7" key="1">
    <citation type="submission" date="2017-08" db="EMBL/GenBank/DDBJ databases">
        <title>Draft genome sequences of 64 type strains of genus Staph aureus.</title>
        <authorList>
            <person name="Cole K."/>
            <person name="Golubchik T."/>
            <person name="Russell J."/>
            <person name="Foster D."/>
            <person name="Llewelyn M."/>
            <person name="Wilson D."/>
            <person name="Crook D."/>
            <person name="Paul J."/>
        </authorList>
    </citation>
    <scope>NUCLEOTIDE SEQUENCE [LARGE SCALE GENOMIC DNA]</scope>
    <source>
        <strain evidence="6 7">DSM 29875</strain>
    </source>
</reference>
<comment type="caution">
    <text evidence="6">The sequence shown here is derived from an EMBL/GenBank/DDBJ whole genome shotgun (WGS) entry which is preliminary data.</text>
</comment>
<keyword evidence="4 5" id="KW-0472">Membrane</keyword>
<name>A0A2K4FAG9_9STAP</name>
<dbReference type="InterPro" id="IPR032808">
    <property type="entry name" value="DoxX"/>
</dbReference>
<dbReference type="GO" id="GO:0016020">
    <property type="term" value="C:membrane"/>
    <property type="evidence" value="ECO:0007669"/>
    <property type="project" value="UniProtKB-SubCell"/>
</dbReference>
<evidence type="ECO:0000256" key="5">
    <source>
        <dbReference type="SAM" id="Phobius"/>
    </source>
</evidence>
<dbReference type="Proteomes" id="UP000242712">
    <property type="component" value="Unassembled WGS sequence"/>
</dbReference>
<sequence length="153" mass="17542">MLKLIWKVVVLLIRLGSGIVILKQGFEKLTGGFAVDGLVPVIQSNQDSPDWYKYFFSHVVAHQLELFHWMIPLGEIAIGLGLILGILSYSASFFGVFVMLNYLLADMIFTYPLQLFFFIILLMNKETLQTLSLSHFFKRSQLRTDKDGTYTNR</sequence>
<evidence type="ECO:0000256" key="4">
    <source>
        <dbReference type="ARBA" id="ARBA00023136"/>
    </source>
</evidence>
<keyword evidence="3 5" id="KW-1133">Transmembrane helix</keyword>
<evidence type="ECO:0000256" key="2">
    <source>
        <dbReference type="ARBA" id="ARBA00022692"/>
    </source>
</evidence>
<feature type="transmembrane region" description="Helical" evidence="5">
    <location>
        <begin position="103"/>
        <end position="123"/>
    </location>
</feature>
<gene>
    <name evidence="6" type="ORF">CD039_09705</name>
</gene>
<evidence type="ECO:0000313" key="6">
    <source>
        <dbReference type="EMBL" id="POA08350.1"/>
    </source>
</evidence>
<dbReference type="PANTHER" id="PTHR39157:SF1">
    <property type="entry name" value="DOXX FAMILY PROTEIN"/>
    <property type="match status" value="1"/>
</dbReference>
<accession>A0A2K4FAG9</accession>
<feature type="transmembrane region" description="Helical" evidence="5">
    <location>
        <begin position="6"/>
        <end position="22"/>
    </location>
</feature>
<comment type="subcellular location">
    <subcellularLocation>
        <location evidence="1">Membrane</location>
        <topology evidence="1">Multi-pass membrane protein</topology>
    </subcellularLocation>
</comment>
<evidence type="ECO:0000256" key="1">
    <source>
        <dbReference type="ARBA" id="ARBA00004141"/>
    </source>
</evidence>
<dbReference type="EMBL" id="PPPX01000016">
    <property type="protein sequence ID" value="POA08350.1"/>
    <property type="molecule type" value="Genomic_DNA"/>
</dbReference>
<protein>
    <submittedName>
        <fullName evidence="6">DoxX family protein</fullName>
    </submittedName>
</protein>
<dbReference type="AlphaFoldDB" id="A0A2K4FAG9"/>
<keyword evidence="2 5" id="KW-0812">Transmembrane</keyword>
<dbReference type="Pfam" id="PF07681">
    <property type="entry name" value="DoxX"/>
    <property type="match status" value="1"/>
</dbReference>
<organism evidence="6 7">
    <name type="scientific">Staphylococcus argensis</name>
    <dbReference type="NCBI Taxonomy" id="1607738"/>
    <lineage>
        <taxon>Bacteria</taxon>
        <taxon>Bacillati</taxon>
        <taxon>Bacillota</taxon>
        <taxon>Bacilli</taxon>
        <taxon>Bacillales</taxon>
        <taxon>Staphylococcaceae</taxon>
        <taxon>Staphylococcus</taxon>
    </lineage>
</organism>